<sequence>MGKEFTYR</sequence>
<proteinExistence type="predicted"/>
<organism evidence="1">
    <name type="scientific">Rhizophora mucronata</name>
    <name type="common">Asiatic mangrove</name>
    <dbReference type="NCBI Taxonomy" id="61149"/>
    <lineage>
        <taxon>Eukaryota</taxon>
        <taxon>Viridiplantae</taxon>
        <taxon>Streptophyta</taxon>
        <taxon>Embryophyta</taxon>
        <taxon>Tracheophyta</taxon>
        <taxon>Spermatophyta</taxon>
        <taxon>Magnoliopsida</taxon>
        <taxon>eudicotyledons</taxon>
        <taxon>Gunneridae</taxon>
        <taxon>Pentapetalae</taxon>
        <taxon>rosids</taxon>
        <taxon>fabids</taxon>
        <taxon>Malpighiales</taxon>
        <taxon>Rhizophoraceae</taxon>
        <taxon>Rhizophora</taxon>
    </lineage>
</organism>
<reference evidence="1" key="1">
    <citation type="submission" date="2018-02" db="EMBL/GenBank/DDBJ databases">
        <title>Rhizophora mucronata_Transcriptome.</title>
        <authorList>
            <person name="Meera S.P."/>
            <person name="Sreeshan A."/>
            <person name="Augustine A."/>
        </authorList>
    </citation>
    <scope>NUCLEOTIDE SEQUENCE</scope>
    <source>
        <tissue evidence="1">Leaf</tissue>
    </source>
</reference>
<evidence type="ECO:0000313" key="1">
    <source>
        <dbReference type="EMBL" id="MBW87328.1"/>
    </source>
</evidence>
<accession>A0A2P2J1H2</accession>
<protein>
    <submittedName>
        <fullName evidence="1">Uncharacterized protein</fullName>
    </submittedName>
</protein>
<name>A0A2P2J1H2_RHIMU</name>
<dbReference type="EMBL" id="GGEC01006845">
    <property type="protein sequence ID" value="MBW87328.1"/>
    <property type="molecule type" value="Transcribed_RNA"/>
</dbReference>